<dbReference type="RefSeq" id="XP_030835177.1">
    <property type="nucleotide sequence ID" value="XM_030979317.1"/>
</dbReference>
<dbReference type="PANTHER" id="PTHR24246:SF27">
    <property type="entry name" value="ADENOSINE RECEPTOR, ISOFORM A"/>
    <property type="match status" value="1"/>
</dbReference>
<evidence type="ECO:0000256" key="4">
    <source>
        <dbReference type="ARBA" id="ARBA00022989"/>
    </source>
</evidence>
<dbReference type="GO" id="GO:0005886">
    <property type="term" value="C:plasma membrane"/>
    <property type="evidence" value="ECO:0000318"/>
    <property type="project" value="GO_Central"/>
</dbReference>
<feature type="transmembrane region" description="Helical" evidence="10">
    <location>
        <begin position="239"/>
        <end position="257"/>
    </location>
</feature>
<keyword evidence="3 10" id="KW-0812">Transmembrane</keyword>
<sequence>MSALDTVSLIFPLAICGSAVVLNFLSMSAILGFAALRKQQNIFAFHLSLCDFIGAMGIVMTYVPRLIKGLTPTPWTELLFATALIVSILTTLAIAVERFVVFRVDPFGNRDIITPCRSIMVCLCSWLLVFVLYYLFVKFEEYIKTILARLTLTIVLWSTMLVTATCYGFIYQRISSTSRNVAQSDRFLQQRIKVHQKIVLTFGLVVGSTCLCWVPMSVVEILEGLQLYGDRGWFVHMDRVSFNILCLSPVLNPIIIWSRLTEFRNQLPVCFGGGLGGTEQETKTPVTPTISLSLRIKDKGIATPP</sequence>
<feature type="transmembrane region" description="Helical" evidence="10">
    <location>
        <begin position="43"/>
        <end position="63"/>
    </location>
</feature>
<evidence type="ECO:0000256" key="8">
    <source>
        <dbReference type="ARBA" id="ARBA00023180"/>
    </source>
</evidence>
<evidence type="ECO:0000256" key="9">
    <source>
        <dbReference type="ARBA" id="ARBA00023224"/>
    </source>
</evidence>
<dbReference type="Gene3D" id="1.20.1070.10">
    <property type="entry name" value="Rhodopsin 7-helix transmembrane proteins"/>
    <property type="match status" value="1"/>
</dbReference>
<keyword evidence="6 10" id="KW-0472">Membrane</keyword>
<accession>A0A7M7NEG4</accession>
<dbReference type="AlphaFoldDB" id="A0A7M7NEG4"/>
<keyword evidence="13" id="KW-1185">Reference proteome</keyword>
<proteinExistence type="predicted"/>
<feature type="transmembrane region" description="Helical" evidence="10">
    <location>
        <begin position="148"/>
        <end position="170"/>
    </location>
</feature>
<dbReference type="PANTHER" id="PTHR24246">
    <property type="entry name" value="OLFACTORY RECEPTOR AND ADENOSINE RECEPTOR"/>
    <property type="match status" value="1"/>
</dbReference>
<dbReference type="GO" id="GO:0007602">
    <property type="term" value="P:phototransduction"/>
    <property type="evidence" value="ECO:0000318"/>
    <property type="project" value="GO_Central"/>
</dbReference>
<evidence type="ECO:0000313" key="12">
    <source>
        <dbReference type="EnsemblMetazoa" id="XP_030835177"/>
    </source>
</evidence>
<protein>
    <recommendedName>
        <fullName evidence="11">G-protein coupled receptors family 1 profile domain-containing protein</fullName>
    </recommendedName>
</protein>
<evidence type="ECO:0000256" key="6">
    <source>
        <dbReference type="ARBA" id="ARBA00023136"/>
    </source>
</evidence>
<evidence type="ECO:0000256" key="5">
    <source>
        <dbReference type="ARBA" id="ARBA00023040"/>
    </source>
</evidence>
<dbReference type="InParanoid" id="A0A7M7NEG4"/>
<dbReference type="GO" id="GO:0071482">
    <property type="term" value="P:cellular response to light stimulus"/>
    <property type="evidence" value="ECO:0000318"/>
    <property type="project" value="GO_Central"/>
</dbReference>
<dbReference type="PRINTS" id="PR00237">
    <property type="entry name" value="GPCRRHODOPSN"/>
</dbReference>
<feature type="transmembrane region" description="Helical" evidence="10">
    <location>
        <begin position="75"/>
        <end position="96"/>
    </location>
</feature>
<dbReference type="GeneID" id="115921636"/>
<evidence type="ECO:0000313" key="13">
    <source>
        <dbReference type="Proteomes" id="UP000007110"/>
    </source>
</evidence>
<evidence type="ECO:0000256" key="3">
    <source>
        <dbReference type="ARBA" id="ARBA00022692"/>
    </source>
</evidence>
<dbReference type="GO" id="GO:0008020">
    <property type="term" value="F:G protein-coupled photoreceptor activity"/>
    <property type="evidence" value="ECO:0000318"/>
    <property type="project" value="GO_Central"/>
</dbReference>
<evidence type="ECO:0000256" key="1">
    <source>
        <dbReference type="ARBA" id="ARBA00004651"/>
    </source>
</evidence>
<keyword evidence="4 10" id="KW-1133">Transmembrane helix</keyword>
<comment type="subcellular location">
    <subcellularLocation>
        <location evidence="1">Cell membrane</location>
        <topology evidence="1">Multi-pass membrane protein</topology>
    </subcellularLocation>
</comment>
<evidence type="ECO:0000256" key="2">
    <source>
        <dbReference type="ARBA" id="ARBA00022475"/>
    </source>
</evidence>
<keyword evidence="2" id="KW-1003">Cell membrane</keyword>
<reference evidence="13" key="1">
    <citation type="submission" date="2015-02" db="EMBL/GenBank/DDBJ databases">
        <title>Genome sequencing for Strongylocentrotus purpuratus.</title>
        <authorList>
            <person name="Murali S."/>
            <person name="Liu Y."/>
            <person name="Vee V."/>
            <person name="English A."/>
            <person name="Wang M."/>
            <person name="Skinner E."/>
            <person name="Han Y."/>
            <person name="Muzny D.M."/>
            <person name="Worley K.C."/>
            <person name="Gibbs R.A."/>
        </authorList>
    </citation>
    <scope>NUCLEOTIDE SEQUENCE</scope>
</reference>
<reference evidence="12" key="2">
    <citation type="submission" date="2021-01" db="UniProtKB">
        <authorList>
            <consortium name="EnsemblMetazoa"/>
        </authorList>
    </citation>
    <scope>IDENTIFICATION</scope>
</reference>
<evidence type="ECO:0000256" key="7">
    <source>
        <dbReference type="ARBA" id="ARBA00023170"/>
    </source>
</evidence>
<dbReference type="Proteomes" id="UP000007110">
    <property type="component" value="Unassembled WGS sequence"/>
</dbReference>
<dbReference type="SUPFAM" id="SSF81321">
    <property type="entry name" value="Family A G protein-coupled receptor-like"/>
    <property type="match status" value="1"/>
</dbReference>
<dbReference type="Pfam" id="PF00001">
    <property type="entry name" value="7tm_1"/>
    <property type="match status" value="1"/>
</dbReference>
<feature type="transmembrane region" description="Helical" evidence="10">
    <location>
        <begin position="117"/>
        <end position="136"/>
    </location>
</feature>
<evidence type="ECO:0000259" key="11">
    <source>
        <dbReference type="PROSITE" id="PS50262"/>
    </source>
</evidence>
<feature type="transmembrane region" description="Helical" evidence="10">
    <location>
        <begin position="6"/>
        <end position="36"/>
    </location>
</feature>
<feature type="transmembrane region" description="Helical" evidence="10">
    <location>
        <begin position="198"/>
        <end position="219"/>
    </location>
</feature>
<name>A0A7M7NEG4_STRPU</name>
<dbReference type="OrthoDB" id="5960307at2759"/>
<dbReference type="GO" id="GO:0007186">
    <property type="term" value="P:G protein-coupled receptor signaling pathway"/>
    <property type="evidence" value="ECO:0000318"/>
    <property type="project" value="GO_Central"/>
</dbReference>
<dbReference type="InterPro" id="IPR000276">
    <property type="entry name" value="GPCR_Rhodpsn"/>
</dbReference>
<dbReference type="InterPro" id="IPR017452">
    <property type="entry name" value="GPCR_Rhodpsn_7TM"/>
</dbReference>
<feature type="domain" description="G-protein coupled receptors family 1 profile" evidence="11">
    <location>
        <begin position="17"/>
        <end position="256"/>
    </location>
</feature>
<organism evidence="12 13">
    <name type="scientific">Strongylocentrotus purpuratus</name>
    <name type="common">Purple sea urchin</name>
    <dbReference type="NCBI Taxonomy" id="7668"/>
    <lineage>
        <taxon>Eukaryota</taxon>
        <taxon>Metazoa</taxon>
        <taxon>Echinodermata</taxon>
        <taxon>Eleutherozoa</taxon>
        <taxon>Echinozoa</taxon>
        <taxon>Echinoidea</taxon>
        <taxon>Euechinoidea</taxon>
        <taxon>Echinacea</taxon>
        <taxon>Camarodonta</taxon>
        <taxon>Echinidea</taxon>
        <taxon>Strongylocentrotidae</taxon>
        <taxon>Strongylocentrotus</taxon>
    </lineage>
</organism>
<dbReference type="KEGG" id="spu:115921636"/>
<keyword evidence="5" id="KW-0297">G-protein coupled receptor</keyword>
<keyword evidence="7" id="KW-0675">Receptor</keyword>
<keyword evidence="8" id="KW-0325">Glycoprotein</keyword>
<evidence type="ECO:0000256" key="10">
    <source>
        <dbReference type="SAM" id="Phobius"/>
    </source>
</evidence>
<dbReference type="EnsemblMetazoa" id="XM_030979317">
    <property type="protein sequence ID" value="XP_030835177"/>
    <property type="gene ID" value="LOC115921636"/>
</dbReference>
<dbReference type="PROSITE" id="PS50262">
    <property type="entry name" value="G_PROTEIN_RECEP_F1_2"/>
    <property type="match status" value="1"/>
</dbReference>
<dbReference type="CDD" id="cd00637">
    <property type="entry name" value="7tm_classA_rhodopsin-like"/>
    <property type="match status" value="1"/>
</dbReference>
<keyword evidence="9" id="KW-0807">Transducer</keyword>
<dbReference type="OMA" id="ANPLIYW"/>